<feature type="domain" description="PLD phosphodiesterase" evidence="1">
    <location>
        <begin position="199"/>
        <end position="226"/>
    </location>
</feature>
<gene>
    <name evidence="2" type="ORF">GXM_09049</name>
</gene>
<dbReference type="PROSITE" id="PS50035">
    <property type="entry name" value="PLD"/>
    <property type="match status" value="1"/>
</dbReference>
<dbReference type="RefSeq" id="WP_152592040.1">
    <property type="nucleotide sequence ID" value="NZ_CP045227.1"/>
</dbReference>
<dbReference type="EMBL" id="CP045227">
    <property type="protein sequence ID" value="QFS51555.1"/>
    <property type="molecule type" value="Genomic_DNA"/>
</dbReference>
<reference evidence="2 3" key="1">
    <citation type="submission" date="2019-10" db="EMBL/GenBank/DDBJ databases">
        <title>Genomic and transcriptomic insights into the perfect genentic adaptation of a filamentous nitrogen-fixing cyanobacterium to rice fields.</title>
        <authorList>
            <person name="Chen Z."/>
        </authorList>
    </citation>
    <scope>NUCLEOTIDE SEQUENCE [LARGE SCALE GENOMIC DNA]</scope>
    <source>
        <strain evidence="2">CCNUC1</strain>
    </source>
</reference>
<dbReference type="InterPro" id="IPR001736">
    <property type="entry name" value="PLipase_D/transphosphatidylase"/>
</dbReference>
<dbReference type="Gene3D" id="3.30.870.10">
    <property type="entry name" value="Endonuclease Chain A"/>
    <property type="match status" value="1"/>
</dbReference>
<dbReference type="InterPro" id="IPR025202">
    <property type="entry name" value="PLD-like_dom"/>
</dbReference>
<protein>
    <submittedName>
        <fullName evidence="2">Phospholipase</fullName>
    </submittedName>
</protein>
<evidence type="ECO:0000259" key="1">
    <source>
        <dbReference type="PROSITE" id="PS50035"/>
    </source>
</evidence>
<evidence type="ECO:0000313" key="2">
    <source>
        <dbReference type="EMBL" id="QFS51555.1"/>
    </source>
</evidence>
<dbReference type="GO" id="GO:0003824">
    <property type="term" value="F:catalytic activity"/>
    <property type="evidence" value="ECO:0007669"/>
    <property type="project" value="InterPro"/>
</dbReference>
<dbReference type="SUPFAM" id="SSF56024">
    <property type="entry name" value="Phospholipase D/nuclease"/>
    <property type="match status" value="1"/>
</dbReference>
<proteinExistence type="predicted"/>
<accession>A0A5P8WFE9</accession>
<organism evidence="2 3">
    <name type="scientific">Nostoc sphaeroides CCNUC1</name>
    <dbReference type="NCBI Taxonomy" id="2653204"/>
    <lineage>
        <taxon>Bacteria</taxon>
        <taxon>Bacillati</taxon>
        <taxon>Cyanobacteriota</taxon>
        <taxon>Cyanophyceae</taxon>
        <taxon>Nostocales</taxon>
        <taxon>Nostocaceae</taxon>
        <taxon>Nostoc</taxon>
    </lineage>
</organism>
<name>A0A5P8WFE9_9NOSO</name>
<dbReference type="Pfam" id="PF13091">
    <property type="entry name" value="PLDc_2"/>
    <property type="match status" value="1"/>
</dbReference>
<evidence type="ECO:0000313" key="3">
    <source>
        <dbReference type="Proteomes" id="UP000326678"/>
    </source>
</evidence>
<dbReference type="NCBIfam" id="NF038319">
    <property type="entry name" value="DISARM_DrmC_I"/>
    <property type="match status" value="1"/>
</dbReference>
<dbReference type="AlphaFoldDB" id="A0A5P8WFE9"/>
<dbReference type="KEGG" id="nsh:GXM_09049"/>
<keyword evidence="3" id="KW-1185">Reference proteome</keyword>
<sequence>MGFLNLSRPTLVNLAVALETGRLSPPFSTSNVANYIPAALNRDIVDELNRLNVMGVHSQHIAYTLRLLAEERSTSQAVSDRVDLVWTGPEIAGSQSRDTGVVVRELFSTAKISVLISSFAIDKRQKARELFMVLAERMDLTPELNVRMFLNVNRPHNSEVPTSTLLREFASSFRQDIWPGKRLPEVFHDPRSLAVGVESKACLHAKCVVVDKERVLVTSANFTEAAHERNIEAGVLLNDPVTAIALQMQFESLVTRNILCRIPRV</sequence>
<dbReference type="InterPro" id="IPR047955">
    <property type="entry name" value="DrmC-like"/>
</dbReference>
<dbReference type="Proteomes" id="UP000326678">
    <property type="component" value="Chromosome Gxm2"/>
</dbReference>
<dbReference type="GO" id="GO:0006793">
    <property type="term" value="P:phosphorus metabolic process"/>
    <property type="evidence" value="ECO:0007669"/>
    <property type="project" value="UniProtKB-ARBA"/>
</dbReference>